<sequence>MTSNIETSNTKYGEFYIIENDSIISQSIKMYGEWAENEICILKRFIKKNSIVFDVGAFIGTHSRAFSHLAANGKVFSFEPRQELFNILSKNIEVAPLSNIEAFNIGVGNKNSIISVPKLSLVENENFGGLPLLNCIDTTNVQEVEVYALDKLNFKNVDFIKIDVEGMEIDVLFGAEKLIENNEPVIFLEVNSLNNSRQVLEWASQREYDIYGVIADAYNKLNFKNNQENIFLNASEAGLLLLKNNITDEYCVKDLVKISCLDDVALLLMHKPQYPYEVLANTSSAEMLGLNYTSPLSDKLLDSIRRMDAEIVEKNTLILNYISESDKIKDQLKKKNLDLLELEQRRALLVKILDNEYKVSEKEKYIDLHSIAKMKYIKLLNSIFSVLKTGKRIMNNVTIVIPVYRGMHETKDCIHSTLKSIPSWATLLVINDCSPDEELSYWLRSYSKKKNFQLIENDKNLGFVATVNIGMALNLHSDILLLNSDVEVPESNWLERIRQAAYSDEKIGSVTPFSNNATICSFPNFCEDNELLGNLNVTEIDNIFSDLELETNIVEVPTGVGFCMYLRRDCLNDVGYFDEETFGKGYGEENDWCQRALKAGWKNTHQLNVFAFHKGGVSFADEGDPRKDKALELLQSLHPDYVRDVHNFISHDPAKKARELAFLSLLRKSKKKKVLLVSHRLGGGVSQHINELVEFYANEVDFLKLVPTEIENTVTVTYFLNGKEVNFKHTFNVKEEFTILEELLLYVGVDRVHYHHTMELPDELFGLATKLNLEYDYTVHDYFSINGNPTLTNNDGIFVGEDKNKTDVMCASRYPISCTIDEWRMKYGIFVNNASRIICPSKDTAKRFCEVYSSCFAKIIVSYHHDVCVKKTFAGKIRKFTITPKKKILILGALSKEKGADILEKVAASTSHEFHLLGYAYKPLEGVITHGPYDIVEADDLIEQINPDCIWFPAVWPETYSYTLSIALRTNLPIICPNLGAFPERVSERENSILLPWDITINSLVDFWSSDLSNSKIGQHQIKSNEYNTDLYLNKDFYKDNYLEFVKCPTKSNESSLYDLLGFSSSQMSDQLNRKEKALILLWKLRNSPFLSRFVNLIPFSFQRFVKKSLSSRPFHDLINIESK</sequence>
<dbReference type="Gene3D" id="3.40.50.150">
    <property type="entry name" value="Vaccinia Virus protein VP39"/>
    <property type="match status" value="1"/>
</dbReference>
<comment type="similarity">
    <text evidence="1">Belongs to the glycosyltransferase 2 family.</text>
</comment>
<feature type="domain" description="Glycosyltransferase 2-like" evidence="4">
    <location>
        <begin position="398"/>
        <end position="513"/>
    </location>
</feature>
<evidence type="ECO:0000256" key="2">
    <source>
        <dbReference type="ARBA" id="ARBA00022676"/>
    </source>
</evidence>
<comment type="caution">
    <text evidence="6">The sequence shown here is derived from an EMBL/GenBank/DDBJ whole genome shotgun (WGS) entry which is preliminary data.</text>
</comment>
<dbReference type="InterPro" id="IPR006342">
    <property type="entry name" value="FkbM_mtfrase"/>
</dbReference>
<feature type="domain" description="Methyltransferase FkbM" evidence="5">
    <location>
        <begin position="54"/>
        <end position="196"/>
    </location>
</feature>
<dbReference type="Pfam" id="PF05050">
    <property type="entry name" value="Methyltransf_21"/>
    <property type="match status" value="1"/>
</dbReference>
<dbReference type="SUPFAM" id="SSF53756">
    <property type="entry name" value="UDP-Glycosyltransferase/glycogen phosphorylase"/>
    <property type="match status" value="1"/>
</dbReference>
<dbReference type="SUPFAM" id="SSF53448">
    <property type="entry name" value="Nucleotide-diphospho-sugar transferases"/>
    <property type="match status" value="1"/>
</dbReference>
<dbReference type="Gene3D" id="3.40.50.2000">
    <property type="entry name" value="Glycogen Phosphorylase B"/>
    <property type="match status" value="1"/>
</dbReference>
<name>A0A853I7M7_9GAMM</name>
<reference evidence="6 7" key="1">
    <citation type="submission" date="2020-07" db="EMBL/GenBank/DDBJ databases">
        <title>Endozoicomonas sp. nov., isolated from sediment.</title>
        <authorList>
            <person name="Gu T."/>
        </authorList>
    </citation>
    <scope>NUCLEOTIDE SEQUENCE [LARGE SCALE GENOMIC DNA]</scope>
    <source>
        <strain evidence="6 7">SM1973</strain>
    </source>
</reference>
<dbReference type="InterPro" id="IPR029063">
    <property type="entry name" value="SAM-dependent_MTases_sf"/>
</dbReference>
<evidence type="ECO:0000259" key="4">
    <source>
        <dbReference type="Pfam" id="PF00535"/>
    </source>
</evidence>
<dbReference type="SUPFAM" id="SSF53335">
    <property type="entry name" value="S-adenosyl-L-methionine-dependent methyltransferases"/>
    <property type="match status" value="1"/>
</dbReference>
<dbReference type="Proteomes" id="UP000569732">
    <property type="component" value="Unassembled WGS sequence"/>
</dbReference>
<dbReference type="GO" id="GO:0016757">
    <property type="term" value="F:glycosyltransferase activity"/>
    <property type="evidence" value="ECO:0007669"/>
    <property type="project" value="UniProtKB-KW"/>
</dbReference>
<dbReference type="GO" id="GO:0032259">
    <property type="term" value="P:methylation"/>
    <property type="evidence" value="ECO:0007669"/>
    <property type="project" value="UniProtKB-KW"/>
</dbReference>
<keyword evidence="7" id="KW-1185">Reference proteome</keyword>
<dbReference type="InterPro" id="IPR001173">
    <property type="entry name" value="Glyco_trans_2-like"/>
</dbReference>
<evidence type="ECO:0000256" key="1">
    <source>
        <dbReference type="ARBA" id="ARBA00006739"/>
    </source>
</evidence>
<evidence type="ECO:0000256" key="3">
    <source>
        <dbReference type="ARBA" id="ARBA00022679"/>
    </source>
</evidence>
<dbReference type="EMBL" id="JACCKB010000005">
    <property type="protein sequence ID" value="NYZ65567.1"/>
    <property type="molecule type" value="Genomic_DNA"/>
</dbReference>
<accession>A0A853I7M7</accession>
<dbReference type="Gene3D" id="3.90.550.10">
    <property type="entry name" value="Spore Coat Polysaccharide Biosynthesis Protein SpsA, Chain A"/>
    <property type="match status" value="1"/>
</dbReference>
<gene>
    <name evidence="6" type="ORF">H0A36_06050</name>
</gene>
<keyword evidence="2" id="KW-0328">Glycosyltransferase</keyword>
<dbReference type="PANTHER" id="PTHR43179:SF12">
    <property type="entry name" value="GALACTOFURANOSYLTRANSFERASE GLFT2"/>
    <property type="match status" value="1"/>
</dbReference>
<dbReference type="RefSeq" id="WP_180567591.1">
    <property type="nucleotide sequence ID" value="NZ_JACCKB010000005.1"/>
</dbReference>
<evidence type="ECO:0000313" key="6">
    <source>
        <dbReference type="EMBL" id="NYZ65567.1"/>
    </source>
</evidence>
<protein>
    <submittedName>
        <fullName evidence="6">FkbM family methyltransferase</fullName>
    </submittedName>
</protein>
<evidence type="ECO:0000313" key="7">
    <source>
        <dbReference type="Proteomes" id="UP000569732"/>
    </source>
</evidence>
<proteinExistence type="inferred from homology"/>
<dbReference type="AlphaFoldDB" id="A0A853I7M7"/>
<dbReference type="InterPro" id="IPR029044">
    <property type="entry name" value="Nucleotide-diphossugar_trans"/>
</dbReference>
<dbReference type="NCBIfam" id="TIGR01444">
    <property type="entry name" value="fkbM_fam"/>
    <property type="match status" value="1"/>
</dbReference>
<dbReference type="GO" id="GO:0008168">
    <property type="term" value="F:methyltransferase activity"/>
    <property type="evidence" value="ECO:0007669"/>
    <property type="project" value="UniProtKB-KW"/>
</dbReference>
<keyword evidence="6" id="KW-0489">Methyltransferase</keyword>
<keyword evidence="3" id="KW-0808">Transferase</keyword>
<evidence type="ECO:0000259" key="5">
    <source>
        <dbReference type="Pfam" id="PF05050"/>
    </source>
</evidence>
<dbReference type="Pfam" id="PF00535">
    <property type="entry name" value="Glycos_transf_2"/>
    <property type="match status" value="1"/>
</dbReference>
<dbReference type="PANTHER" id="PTHR43179">
    <property type="entry name" value="RHAMNOSYLTRANSFERASE WBBL"/>
    <property type="match status" value="1"/>
</dbReference>
<organism evidence="6 7">
    <name type="scientific">Spartinivicinus marinus</name>
    <dbReference type="NCBI Taxonomy" id="2994442"/>
    <lineage>
        <taxon>Bacteria</taxon>
        <taxon>Pseudomonadati</taxon>
        <taxon>Pseudomonadota</taxon>
        <taxon>Gammaproteobacteria</taxon>
        <taxon>Oceanospirillales</taxon>
        <taxon>Zooshikellaceae</taxon>
        <taxon>Spartinivicinus</taxon>
    </lineage>
</organism>